<dbReference type="PRINTS" id="PR00081">
    <property type="entry name" value="GDHRDH"/>
</dbReference>
<dbReference type="Pfam" id="PF00106">
    <property type="entry name" value="adh_short"/>
    <property type="match status" value="1"/>
</dbReference>
<dbReference type="InterPro" id="IPR036291">
    <property type="entry name" value="NAD(P)-bd_dom_sf"/>
</dbReference>
<dbReference type="PANTHER" id="PTHR43391:SF82">
    <property type="entry name" value="OXIDOREDUCTASE SADH-RELATED"/>
    <property type="match status" value="1"/>
</dbReference>
<evidence type="ECO:0000256" key="1">
    <source>
        <dbReference type="ARBA" id="ARBA00006484"/>
    </source>
</evidence>
<dbReference type="EC" id="1.1.1.304" evidence="4"/>
<gene>
    <name evidence="4" type="primary">budC</name>
    <name evidence="4" type="ORF">A6F65_02277</name>
</gene>
<dbReference type="RefSeq" id="WP_335645325.1">
    <property type="nucleotide sequence ID" value="NZ_CP016545.1"/>
</dbReference>
<dbReference type="KEGG" id="anh:A6F65_02277"/>
<dbReference type="AlphaFoldDB" id="A0A1C7DAN8"/>
<dbReference type="GO" id="GO:0052588">
    <property type="term" value="F:diacetyl reductase ((S)-acetoin forming) (NAD+) activity"/>
    <property type="evidence" value="ECO:0007669"/>
    <property type="project" value="UniProtKB-EC"/>
</dbReference>
<accession>A0A1C7DAN8</accession>
<evidence type="ECO:0000313" key="4">
    <source>
        <dbReference type="EMBL" id="ANU08560.1"/>
    </source>
</evidence>
<dbReference type="InterPro" id="IPR002347">
    <property type="entry name" value="SDR_fam"/>
</dbReference>
<dbReference type="EMBL" id="CP016545">
    <property type="protein sequence ID" value="ANU08560.1"/>
    <property type="molecule type" value="Genomic_DNA"/>
</dbReference>
<dbReference type="Gene3D" id="3.40.50.720">
    <property type="entry name" value="NAD(P)-binding Rossmann-like Domain"/>
    <property type="match status" value="1"/>
</dbReference>
<evidence type="ECO:0000313" key="5">
    <source>
        <dbReference type="Proteomes" id="UP000092698"/>
    </source>
</evidence>
<sequence length="268" mass="28090">MKSIFITGGGSGIGRAIAQRFAREGWFIGLGDISADGMAETAALLPDGRSSSHALDVTQPEQWTQALADFAGAAGGTINVLANNAGVAQGGKLAALTDAEIDRTLAINLSGVLYGARAAYPYLKAAAPDACLVNTCSAAGLYGQPGMSVYCASKFGVRAVTESLDAEWAPDGIAVRDVMPSFIDTPLLHGGSHVGDNVPMRQRVQEAGLEFTPVEDVAETFWRAVNGSTMHRPVGKTAKLLALASRWSPGYIRFRAHRLEKAGTRPMG</sequence>
<dbReference type="PRINTS" id="PR00080">
    <property type="entry name" value="SDRFAMILY"/>
</dbReference>
<protein>
    <submittedName>
        <fullName evidence="4">Diacetyl reductase ((S)-acetoin forming)</fullName>
        <ecNumber evidence="4">1.1.1.304</ecNumber>
    </submittedName>
</protein>
<dbReference type="STRING" id="645517.A6F65_02277"/>
<proteinExistence type="inferred from homology"/>
<name>A0A1C7DAN8_9SPHN</name>
<dbReference type="NCBIfam" id="NF006123">
    <property type="entry name" value="PRK08267.1"/>
    <property type="match status" value="1"/>
</dbReference>
<dbReference type="Proteomes" id="UP000092698">
    <property type="component" value="Chromosome"/>
</dbReference>
<evidence type="ECO:0000256" key="2">
    <source>
        <dbReference type="ARBA" id="ARBA00023002"/>
    </source>
</evidence>
<organism evidence="4 5">
    <name type="scientific">Paraurantiacibacter namhicola</name>
    <dbReference type="NCBI Taxonomy" id="645517"/>
    <lineage>
        <taxon>Bacteria</taxon>
        <taxon>Pseudomonadati</taxon>
        <taxon>Pseudomonadota</taxon>
        <taxon>Alphaproteobacteria</taxon>
        <taxon>Sphingomonadales</taxon>
        <taxon>Erythrobacteraceae</taxon>
        <taxon>Paraurantiacibacter</taxon>
    </lineage>
</organism>
<comment type="similarity">
    <text evidence="1 3">Belongs to the short-chain dehydrogenases/reductases (SDR) family.</text>
</comment>
<keyword evidence="5" id="KW-1185">Reference proteome</keyword>
<dbReference type="SUPFAM" id="SSF51735">
    <property type="entry name" value="NAD(P)-binding Rossmann-fold domains"/>
    <property type="match status" value="1"/>
</dbReference>
<evidence type="ECO:0000256" key="3">
    <source>
        <dbReference type="RuleBase" id="RU000363"/>
    </source>
</evidence>
<dbReference type="PANTHER" id="PTHR43391">
    <property type="entry name" value="RETINOL DEHYDROGENASE-RELATED"/>
    <property type="match status" value="1"/>
</dbReference>
<dbReference type="PATRIC" id="fig|645517.4.peg.2258"/>
<keyword evidence="2 4" id="KW-0560">Oxidoreductase</keyword>
<reference evidence="4 5" key="1">
    <citation type="submission" date="2016-07" db="EMBL/GenBank/DDBJ databases">
        <title>Complete genome sequence of Altererythrobacter namhicola JCM 16345T, containing esterase-encoding genes.</title>
        <authorList>
            <person name="Cheng H."/>
            <person name="Wu Y.-H."/>
            <person name="Jian S.-L."/>
            <person name="Huo Y.-Y."/>
            <person name="Wang C.-S."/>
            <person name="Xu X.-W."/>
        </authorList>
    </citation>
    <scope>NUCLEOTIDE SEQUENCE [LARGE SCALE GENOMIC DNA]</scope>
    <source>
        <strain evidence="4 5">JCM 16345</strain>
    </source>
</reference>